<sequence>MPQIDILHVVVEETSGFLSRSFVVLPGGKNYCRKRVVRSSCGDWICWKTFNPFDSLIARGILNIDGAIISLPPHRLSSSSQVRPLSKMVLVVPYGELDGIPVALLARFGVVSKSTNRILVSHVVDENGLRNNKHKEKIDYEKANMRKLNSHLKGFKQVELS</sequence>
<proteinExistence type="predicted"/>
<reference evidence="1" key="1">
    <citation type="journal article" date="2022" name="Int. J. Mol. Sci.">
        <title>Draft Genome of Tanacetum Coccineum: Genomic Comparison of Closely Related Tanacetum-Family Plants.</title>
        <authorList>
            <person name="Yamashiro T."/>
            <person name="Shiraishi A."/>
            <person name="Nakayama K."/>
            <person name="Satake H."/>
        </authorList>
    </citation>
    <scope>NUCLEOTIDE SEQUENCE</scope>
</reference>
<accession>A0ABQ5EA16</accession>
<organism evidence="1 2">
    <name type="scientific">Tanacetum coccineum</name>
    <dbReference type="NCBI Taxonomy" id="301880"/>
    <lineage>
        <taxon>Eukaryota</taxon>
        <taxon>Viridiplantae</taxon>
        <taxon>Streptophyta</taxon>
        <taxon>Embryophyta</taxon>
        <taxon>Tracheophyta</taxon>
        <taxon>Spermatophyta</taxon>
        <taxon>Magnoliopsida</taxon>
        <taxon>eudicotyledons</taxon>
        <taxon>Gunneridae</taxon>
        <taxon>Pentapetalae</taxon>
        <taxon>asterids</taxon>
        <taxon>campanulids</taxon>
        <taxon>Asterales</taxon>
        <taxon>Asteraceae</taxon>
        <taxon>Asteroideae</taxon>
        <taxon>Anthemideae</taxon>
        <taxon>Anthemidinae</taxon>
        <taxon>Tanacetum</taxon>
    </lineage>
</organism>
<dbReference type="EMBL" id="BQNB010016094">
    <property type="protein sequence ID" value="GJT47745.1"/>
    <property type="molecule type" value="Genomic_DNA"/>
</dbReference>
<name>A0ABQ5EA16_9ASTR</name>
<evidence type="ECO:0000313" key="2">
    <source>
        <dbReference type="Proteomes" id="UP001151760"/>
    </source>
</evidence>
<keyword evidence="2" id="KW-1185">Reference proteome</keyword>
<evidence type="ECO:0000313" key="1">
    <source>
        <dbReference type="EMBL" id="GJT47745.1"/>
    </source>
</evidence>
<reference evidence="1" key="2">
    <citation type="submission" date="2022-01" db="EMBL/GenBank/DDBJ databases">
        <authorList>
            <person name="Yamashiro T."/>
            <person name="Shiraishi A."/>
            <person name="Satake H."/>
            <person name="Nakayama K."/>
        </authorList>
    </citation>
    <scope>NUCLEOTIDE SEQUENCE</scope>
</reference>
<dbReference type="Proteomes" id="UP001151760">
    <property type="component" value="Unassembled WGS sequence"/>
</dbReference>
<gene>
    <name evidence="1" type="ORF">Tco_0973902</name>
</gene>
<comment type="caution">
    <text evidence="1">The sequence shown here is derived from an EMBL/GenBank/DDBJ whole genome shotgun (WGS) entry which is preliminary data.</text>
</comment>
<protein>
    <submittedName>
        <fullName evidence="1">Uncharacterized protein</fullName>
    </submittedName>
</protein>